<feature type="non-terminal residue" evidence="2">
    <location>
        <position position="1"/>
    </location>
</feature>
<reference evidence="2" key="1">
    <citation type="submission" date="2014-12" db="EMBL/GenBank/DDBJ databases">
        <title>Insight into the proteome of Arion vulgaris.</title>
        <authorList>
            <person name="Aradska J."/>
            <person name="Bulat T."/>
            <person name="Smidak R."/>
            <person name="Sarate P."/>
            <person name="Gangsoo J."/>
            <person name="Sialana F."/>
            <person name="Bilban M."/>
            <person name="Lubec G."/>
        </authorList>
    </citation>
    <scope>NUCLEOTIDE SEQUENCE</scope>
    <source>
        <tissue evidence="2">Skin</tissue>
    </source>
</reference>
<feature type="non-terminal residue" evidence="2">
    <location>
        <position position="87"/>
    </location>
</feature>
<dbReference type="EMBL" id="HACG01014224">
    <property type="protein sequence ID" value="CEK61089.1"/>
    <property type="molecule type" value="Transcribed_RNA"/>
</dbReference>
<protein>
    <submittedName>
        <fullName evidence="2">Uncharacterized protein</fullName>
    </submittedName>
</protein>
<evidence type="ECO:0000256" key="1">
    <source>
        <dbReference type="SAM" id="MobiDB-lite"/>
    </source>
</evidence>
<proteinExistence type="predicted"/>
<feature type="region of interest" description="Disordered" evidence="1">
    <location>
        <begin position="67"/>
        <end position="87"/>
    </location>
</feature>
<name>A0A0B6YXK9_9EUPU</name>
<evidence type="ECO:0000313" key="2">
    <source>
        <dbReference type="EMBL" id="CEK61089.1"/>
    </source>
</evidence>
<organism evidence="2">
    <name type="scientific">Arion vulgaris</name>
    <dbReference type="NCBI Taxonomy" id="1028688"/>
    <lineage>
        <taxon>Eukaryota</taxon>
        <taxon>Metazoa</taxon>
        <taxon>Spiralia</taxon>
        <taxon>Lophotrochozoa</taxon>
        <taxon>Mollusca</taxon>
        <taxon>Gastropoda</taxon>
        <taxon>Heterobranchia</taxon>
        <taxon>Euthyneura</taxon>
        <taxon>Panpulmonata</taxon>
        <taxon>Eupulmonata</taxon>
        <taxon>Stylommatophora</taxon>
        <taxon>Helicina</taxon>
        <taxon>Arionoidea</taxon>
        <taxon>Arionidae</taxon>
        <taxon>Arion</taxon>
    </lineage>
</organism>
<dbReference type="AlphaFoldDB" id="A0A0B6YXK9"/>
<gene>
    <name evidence="2" type="primary">ORF41257</name>
</gene>
<sequence length="87" mass="9598">LQNYLDSEADLRDNLTAQPMCREPTLSELREERSQLEKDLLAANRITATPQGVKPSFNTSNIVLPLTPASSSEISSPKTQQVPMKAD</sequence>
<accession>A0A0B6YXK9</accession>